<name>A0A6J7HFL8_9ZZZZ</name>
<proteinExistence type="predicted"/>
<reference evidence="1" key="1">
    <citation type="submission" date="2020-05" db="EMBL/GenBank/DDBJ databases">
        <authorList>
            <person name="Chiriac C."/>
            <person name="Salcher M."/>
            <person name="Ghai R."/>
            <person name="Kavagutti S V."/>
        </authorList>
    </citation>
    <scope>NUCLEOTIDE SEQUENCE</scope>
</reference>
<gene>
    <name evidence="1" type="ORF">UFOPK3674_00475</name>
</gene>
<evidence type="ECO:0000313" key="1">
    <source>
        <dbReference type="EMBL" id="CAB4919781.1"/>
    </source>
</evidence>
<organism evidence="1">
    <name type="scientific">freshwater metagenome</name>
    <dbReference type="NCBI Taxonomy" id="449393"/>
    <lineage>
        <taxon>unclassified sequences</taxon>
        <taxon>metagenomes</taxon>
        <taxon>ecological metagenomes</taxon>
    </lineage>
</organism>
<dbReference type="PROSITE" id="PS51257">
    <property type="entry name" value="PROKAR_LIPOPROTEIN"/>
    <property type="match status" value="1"/>
</dbReference>
<sequence length="245" mass="25547">MRVRPLILFAIVSAALTLTACETTQQTSKRLSKNAKQLATAEGVSVTRKNATIKVVGETVLHDQNGVAAIVELRNSGGAQAQVPIVIDVKGAKGKSLYTNGTPGLEPSLTSLPLIAAREQTFWVNDQIRTATKPDSVAAVVGAAKPAPGPTPKIVLGKPAFGKDTSGVFARAKIENLSKVPQKRLVVACISRRSDRIVAAGRAIVELLAPAPTKKPVTFRVYFIGNPSGGKLACAAPPTVLSGGR</sequence>
<dbReference type="AlphaFoldDB" id="A0A6J7HFL8"/>
<accession>A0A6J7HFL8</accession>
<protein>
    <submittedName>
        <fullName evidence="1">Unannotated protein</fullName>
    </submittedName>
</protein>
<dbReference type="EMBL" id="CAFBMX010000002">
    <property type="protein sequence ID" value="CAB4919781.1"/>
    <property type="molecule type" value="Genomic_DNA"/>
</dbReference>